<dbReference type="InterPro" id="IPR017871">
    <property type="entry name" value="ABC_transporter-like_CS"/>
</dbReference>
<keyword evidence="3" id="KW-1003">Cell membrane</keyword>
<comment type="similarity">
    <text evidence="1">Belongs to the ABC transporter superfamily.</text>
</comment>
<name>A0A7V8IIX9_9GAMM</name>
<protein>
    <submittedName>
        <fullName evidence="9">Sulfonate ABC transporter ATP-binding protein</fullName>
    </submittedName>
</protein>
<dbReference type="PANTHER" id="PTHR42788:SF17">
    <property type="entry name" value="ALIPHATIC SULFONATES IMPORT ATP-BINDING PROTEIN SSUB"/>
    <property type="match status" value="1"/>
</dbReference>
<gene>
    <name evidence="9" type="ORF">OI69_09660</name>
</gene>
<dbReference type="AlphaFoldDB" id="A0A7V8IIX9"/>
<sequence length="239" mass="26735">MKVETNKSVKVENLTRAYSEKVILDAIDLHIPSGQFVSLLGKSGSGKSTLLRALAGLDETVSGQGAIHIPLNYSVMFQDSRLLPWENVISNVRLGVESRYTFDDAKQVLSLVGLEHRTYAWPSELSGGEQQRVALARSLIRHPSLVLADEPFGALDALTRIKMQKLLLALFAEISPTVVLVTHDVDEALILSDRILVLDNGKIIEDFMIDISHPRRTYKDEFEQYRKRLLQLLGVNEVD</sequence>
<evidence type="ECO:0000256" key="5">
    <source>
        <dbReference type="ARBA" id="ARBA00022840"/>
    </source>
</evidence>
<evidence type="ECO:0000256" key="7">
    <source>
        <dbReference type="ARBA" id="ARBA00023136"/>
    </source>
</evidence>
<proteinExistence type="inferred from homology"/>
<dbReference type="PROSITE" id="PS00211">
    <property type="entry name" value="ABC_TRANSPORTER_1"/>
    <property type="match status" value="1"/>
</dbReference>
<dbReference type="OrthoDB" id="9802264at2"/>
<reference evidence="9 10" key="1">
    <citation type="submission" date="2014-10" db="EMBL/GenBank/DDBJ databases">
        <title>Genome sequence of Pectobacterium carotovorum M022.</title>
        <authorList>
            <person name="Chan K.-G."/>
            <person name="Tan W.-S."/>
        </authorList>
    </citation>
    <scope>NUCLEOTIDE SEQUENCE [LARGE SCALE GENOMIC DNA]</scope>
    <source>
        <strain evidence="9 10">M022</strain>
    </source>
</reference>
<evidence type="ECO:0000259" key="8">
    <source>
        <dbReference type="PROSITE" id="PS50893"/>
    </source>
</evidence>
<organism evidence="9 10">
    <name type="scientific">Pectobacterium fontis</name>
    <dbReference type="NCBI Taxonomy" id="2558042"/>
    <lineage>
        <taxon>Bacteria</taxon>
        <taxon>Pseudomonadati</taxon>
        <taxon>Pseudomonadota</taxon>
        <taxon>Gammaproteobacteria</taxon>
        <taxon>Enterobacterales</taxon>
        <taxon>Pectobacteriaceae</taxon>
        <taxon>Pectobacterium</taxon>
    </lineage>
</organism>
<keyword evidence="2" id="KW-0813">Transport</keyword>
<accession>A0A7V8IIX9</accession>
<dbReference type="SUPFAM" id="SSF52540">
    <property type="entry name" value="P-loop containing nucleoside triphosphate hydrolases"/>
    <property type="match status" value="1"/>
</dbReference>
<dbReference type="InterPro" id="IPR003439">
    <property type="entry name" value="ABC_transporter-like_ATP-bd"/>
</dbReference>
<evidence type="ECO:0000256" key="3">
    <source>
        <dbReference type="ARBA" id="ARBA00022475"/>
    </source>
</evidence>
<feature type="domain" description="ABC transporter" evidence="8">
    <location>
        <begin position="9"/>
        <end position="225"/>
    </location>
</feature>
<dbReference type="Pfam" id="PF00005">
    <property type="entry name" value="ABC_tran"/>
    <property type="match status" value="1"/>
</dbReference>
<evidence type="ECO:0000313" key="9">
    <source>
        <dbReference type="EMBL" id="KHN51910.1"/>
    </source>
</evidence>
<dbReference type="EMBL" id="JSXC01000030">
    <property type="protein sequence ID" value="KHN51910.1"/>
    <property type="molecule type" value="Genomic_DNA"/>
</dbReference>
<keyword evidence="4" id="KW-0547">Nucleotide-binding</keyword>
<dbReference type="InterPro" id="IPR003593">
    <property type="entry name" value="AAA+_ATPase"/>
</dbReference>
<dbReference type="RefSeq" id="WP_039349347.1">
    <property type="nucleotide sequence ID" value="NZ_JSXC01000030.1"/>
</dbReference>
<dbReference type="InterPro" id="IPR050166">
    <property type="entry name" value="ABC_transporter_ATP-bind"/>
</dbReference>
<evidence type="ECO:0000256" key="1">
    <source>
        <dbReference type="ARBA" id="ARBA00005417"/>
    </source>
</evidence>
<comment type="caution">
    <text evidence="9">The sequence shown here is derived from an EMBL/GenBank/DDBJ whole genome shotgun (WGS) entry which is preliminary data.</text>
</comment>
<dbReference type="GO" id="GO:0005524">
    <property type="term" value="F:ATP binding"/>
    <property type="evidence" value="ECO:0007669"/>
    <property type="project" value="UniProtKB-KW"/>
</dbReference>
<dbReference type="SMART" id="SM00382">
    <property type="entry name" value="AAA"/>
    <property type="match status" value="1"/>
</dbReference>
<keyword evidence="7" id="KW-0472">Membrane</keyword>
<keyword evidence="5 9" id="KW-0067">ATP-binding</keyword>
<evidence type="ECO:0000256" key="4">
    <source>
        <dbReference type="ARBA" id="ARBA00022741"/>
    </source>
</evidence>
<dbReference type="InterPro" id="IPR027417">
    <property type="entry name" value="P-loop_NTPase"/>
</dbReference>
<evidence type="ECO:0000256" key="6">
    <source>
        <dbReference type="ARBA" id="ARBA00022967"/>
    </source>
</evidence>
<dbReference type="Proteomes" id="UP000053038">
    <property type="component" value="Unassembled WGS sequence"/>
</dbReference>
<dbReference type="Gene3D" id="3.40.50.300">
    <property type="entry name" value="P-loop containing nucleotide triphosphate hydrolases"/>
    <property type="match status" value="1"/>
</dbReference>
<evidence type="ECO:0000313" key="10">
    <source>
        <dbReference type="Proteomes" id="UP000053038"/>
    </source>
</evidence>
<keyword evidence="6" id="KW-1278">Translocase</keyword>
<dbReference type="GO" id="GO:0016887">
    <property type="term" value="F:ATP hydrolysis activity"/>
    <property type="evidence" value="ECO:0007669"/>
    <property type="project" value="InterPro"/>
</dbReference>
<evidence type="ECO:0000256" key="2">
    <source>
        <dbReference type="ARBA" id="ARBA00022448"/>
    </source>
</evidence>
<keyword evidence="10" id="KW-1185">Reference proteome</keyword>
<dbReference type="PANTHER" id="PTHR42788">
    <property type="entry name" value="TAURINE IMPORT ATP-BINDING PROTEIN-RELATED"/>
    <property type="match status" value="1"/>
</dbReference>
<dbReference type="PROSITE" id="PS50893">
    <property type="entry name" value="ABC_TRANSPORTER_2"/>
    <property type="match status" value="1"/>
</dbReference>